<organism evidence="9 10">
    <name type="scientific">Acanthamoeba castellanii (strain ATCC 30010 / Neff)</name>
    <dbReference type="NCBI Taxonomy" id="1257118"/>
    <lineage>
        <taxon>Eukaryota</taxon>
        <taxon>Amoebozoa</taxon>
        <taxon>Discosea</taxon>
        <taxon>Longamoebia</taxon>
        <taxon>Centramoebida</taxon>
        <taxon>Acanthamoebidae</taxon>
        <taxon>Acanthamoeba</taxon>
    </lineage>
</organism>
<evidence type="ECO:0000256" key="7">
    <source>
        <dbReference type="SAM" id="MobiDB-lite"/>
    </source>
</evidence>
<evidence type="ECO:0000256" key="5">
    <source>
        <dbReference type="ARBA" id="ARBA00023134"/>
    </source>
</evidence>
<feature type="region of interest" description="Disordered" evidence="7">
    <location>
        <begin position="298"/>
        <end position="333"/>
    </location>
</feature>
<dbReference type="GO" id="GO:0005525">
    <property type="term" value="F:GTP binding"/>
    <property type="evidence" value="ECO:0007669"/>
    <property type="project" value="UniProtKB-KW"/>
</dbReference>
<dbReference type="PRINTS" id="PR00449">
    <property type="entry name" value="RASTRNSFRMNG"/>
</dbReference>
<dbReference type="SUPFAM" id="SSF52540">
    <property type="entry name" value="P-loop containing nucleoside triphosphate hydrolases"/>
    <property type="match status" value="1"/>
</dbReference>
<feature type="domain" description="FYVE-type" evidence="8">
    <location>
        <begin position="234"/>
        <end position="294"/>
    </location>
</feature>
<keyword evidence="3 6" id="KW-0863">Zinc-finger</keyword>
<proteinExistence type="predicted"/>
<dbReference type="PROSITE" id="PS50178">
    <property type="entry name" value="ZF_FYVE"/>
    <property type="match status" value="1"/>
</dbReference>
<dbReference type="SMART" id="SM00175">
    <property type="entry name" value="RAB"/>
    <property type="match status" value="1"/>
</dbReference>
<dbReference type="GO" id="GO:0008270">
    <property type="term" value="F:zinc ion binding"/>
    <property type="evidence" value="ECO:0007669"/>
    <property type="project" value="UniProtKB-KW"/>
</dbReference>
<dbReference type="InterPro" id="IPR000306">
    <property type="entry name" value="Znf_FYVE"/>
</dbReference>
<evidence type="ECO:0000259" key="8">
    <source>
        <dbReference type="PROSITE" id="PS50178"/>
    </source>
</evidence>
<accession>L8GUF8</accession>
<dbReference type="SMART" id="SM00064">
    <property type="entry name" value="FYVE"/>
    <property type="match status" value="1"/>
</dbReference>
<dbReference type="GO" id="GO:0003924">
    <property type="term" value="F:GTPase activity"/>
    <property type="evidence" value="ECO:0007669"/>
    <property type="project" value="InterPro"/>
</dbReference>
<dbReference type="GeneID" id="14916414"/>
<dbReference type="InterPro" id="IPR011011">
    <property type="entry name" value="Znf_FYVE_PHD"/>
</dbReference>
<dbReference type="InterPro" id="IPR005225">
    <property type="entry name" value="Small_GTP-bd"/>
</dbReference>
<evidence type="ECO:0000256" key="2">
    <source>
        <dbReference type="ARBA" id="ARBA00022741"/>
    </source>
</evidence>
<dbReference type="VEuPathDB" id="AmoebaDB:ACA1_379220"/>
<dbReference type="InterPro" id="IPR013083">
    <property type="entry name" value="Znf_RING/FYVE/PHD"/>
</dbReference>
<dbReference type="Gene3D" id="3.30.40.10">
    <property type="entry name" value="Zinc/RING finger domain, C3HC4 (zinc finger)"/>
    <property type="match status" value="1"/>
</dbReference>
<sequence>MGNEVSEPQRRPSGSSSRANKQYTFKIVVLGDRGTGKVTALINRVVHGLYTGKERPTTGVEFALCSLNDFATSVGGDRTAIRRDNVRLMLWDVGGQEKFGGKTRFYYEHAVAGIVVADATKPKTIKEAEAWVTDLRAKVANKGPNGENMSVPVIMFVNKVDQVSPKQLSALTPSLKEFVRSNDIMGFWTCSAKEDANLNKPVQMLVTKLLEQRHSDEIKLERSEGYSYKNWQPLELATHCAACQTEFSLFTWKHHCRSCGLIYCGNCTPHAVALRDKGYTTPVKICINCHHALVTAAKQKSSSSSTTTTSSSSSSLSSSSSSSSVSRSAKRPT</sequence>
<name>L8GUF8_ACACF</name>
<dbReference type="InterPro" id="IPR001806">
    <property type="entry name" value="Small_GTPase"/>
</dbReference>
<dbReference type="AlphaFoldDB" id="L8GUF8"/>
<dbReference type="Proteomes" id="UP000011083">
    <property type="component" value="Unassembled WGS sequence"/>
</dbReference>
<evidence type="ECO:0000256" key="3">
    <source>
        <dbReference type="ARBA" id="ARBA00022771"/>
    </source>
</evidence>
<reference evidence="9 10" key="1">
    <citation type="journal article" date="2013" name="Genome Biol.">
        <title>Genome of Acanthamoeba castellanii highlights extensive lateral gene transfer and early evolution of tyrosine kinase signaling.</title>
        <authorList>
            <person name="Clarke M."/>
            <person name="Lohan A.J."/>
            <person name="Liu B."/>
            <person name="Lagkouvardos I."/>
            <person name="Roy S."/>
            <person name="Zafar N."/>
            <person name="Bertelli C."/>
            <person name="Schilde C."/>
            <person name="Kianianmomeni A."/>
            <person name="Burglin T.R."/>
            <person name="Frech C."/>
            <person name="Turcotte B."/>
            <person name="Kopec K.O."/>
            <person name="Synnott J.M."/>
            <person name="Choo C."/>
            <person name="Paponov I."/>
            <person name="Finkler A."/>
            <person name="Soon Heng Tan C."/>
            <person name="Hutchins A.P."/>
            <person name="Weinmeier T."/>
            <person name="Rattei T."/>
            <person name="Chu J.S."/>
            <person name="Gimenez G."/>
            <person name="Irimia M."/>
            <person name="Rigden D.J."/>
            <person name="Fitzpatrick D.A."/>
            <person name="Lorenzo-Morales J."/>
            <person name="Bateman A."/>
            <person name="Chiu C.H."/>
            <person name="Tang P."/>
            <person name="Hegemann P."/>
            <person name="Fromm H."/>
            <person name="Raoult D."/>
            <person name="Greub G."/>
            <person name="Miranda-Saavedra D."/>
            <person name="Chen N."/>
            <person name="Nash P."/>
            <person name="Ginger M.L."/>
            <person name="Horn M."/>
            <person name="Schaap P."/>
            <person name="Caler L."/>
            <person name="Loftus B."/>
        </authorList>
    </citation>
    <scope>NUCLEOTIDE SEQUENCE [LARGE SCALE GENOMIC DNA]</scope>
    <source>
        <strain evidence="9 10">Neff</strain>
    </source>
</reference>
<keyword evidence="2" id="KW-0547">Nucleotide-binding</keyword>
<evidence type="ECO:0000256" key="6">
    <source>
        <dbReference type="PROSITE-ProRule" id="PRU00091"/>
    </source>
</evidence>
<evidence type="ECO:0000256" key="1">
    <source>
        <dbReference type="ARBA" id="ARBA00022723"/>
    </source>
</evidence>
<keyword evidence="4" id="KW-0862">Zinc</keyword>
<dbReference type="SUPFAM" id="SSF57903">
    <property type="entry name" value="FYVE/PHD zinc finger"/>
    <property type="match status" value="1"/>
</dbReference>
<keyword evidence="5" id="KW-0342">GTP-binding</keyword>
<dbReference type="InterPro" id="IPR027417">
    <property type="entry name" value="P-loop_NTPase"/>
</dbReference>
<feature type="compositionally biased region" description="Low complexity" evidence="7">
    <location>
        <begin position="301"/>
        <end position="327"/>
    </location>
</feature>
<dbReference type="Pfam" id="PF00071">
    <property type="entry name" value="Ras"/>
    <property type="match status" value="1"/>
</dbReference>
<dbReference type="KEGG" id="acan:ACA1_379220"/>
<evidence type="ECO:0000256" key="4">
    <source>
        <dbReference type="ARBA" id="ARBA00022833"/>
    </source>
</evidence>
<dbReference type="NCBIfam" id="TIGR00231">
    <property type="entry name" value="small_GTP"/>
    <property type="match status" value="1"/>
</dbReference>
<dbReference type="OrthoDB" id="21092at2759"/>
<dbReference type="RefSeq" id="XP_004337754.1">
    <property type="nucleotide sequence ID" value="XM_004337706.1"/>
</dbReference>
<dbReference type="Gene3D" id="3.40.50.300">
    <property type="entry name" value="P-loop containing nucleotide triphosphate hydrolases"/>
    <property type="match status" value="1"/>
</dbReference>
<dbReference type="SMART" id="SM00176">
    <property type="entry name" value="RAN"/>
    <property type="match status" value="1"/>
</dbReference>
<dbReference type="Pfam" id="PF01363">
    <property type="entry name" value="FYVE"/>
    <property type="match status" value="1"/>
</dbReference>
<protein>
    <submittedName>
        <fullName evidence="9">FYVE zinc finger domain containing protein</fullName>
    </submittedName>
</protein>
<dbReference type="InterPro" id="IPR017455">
    <property type="entry name" value="Znf_FYVE-rel"/>
</dbReference>
<keyword evidence="10" id="KW-1185">Reference proteome</keyword>
<dbReference type="PROSITE" id="PS51419">
    <property type="entry name" value="RAB"/>
    <property type="match status" value="1"/>
</dbReference>
<dbReference type="PANTHER" id="PTHR24073">
    <property type="entry name" value="DRAB5-RELATED"/>
    <property type="match status" value="1"/>
</dbReference>
<evidence type="ECO:0000313" key="9">
    <source>
        <dbReference type="EMBL" id="ELR15741.1"/>
    </source>
</evidence>
<dbReference type="EMBL" id="KB008025">
    <property type="protein sequence ID" value="ELR15741.1"/>
    <property type="molecule type" value="Genomic_DNA"/>
</dbReference>
<keyword evidence="1" id="KW-0479">Metal-binding</keyword>
<gene>
    <name evidence="9" type="ORF">ACA1_379220</name>
</gene>
<evidence type="ECO:0000313" key="10">
    <source>
        <dbReference type="Proteomes" id="UP000011083"/>
    </source>
</evidence>